<dbReference type="EMBL" id="UIHC01000014">
    <property type="protein sequence ID" value="SUZ31998.1"/>
    <property type="molecule type" value="Genomic_DNA"/>
</dbReference>
<evidence type="ECO:0000313" key="2">
    <source>
        <dbReference type="Proteomes" id="UP000272908"/>
    </source>
</evidence>
<gene>
    <name evidence="1" type="ORF">ROE7235_01749</name>
</gene>
<accession>A0A3B0MEC2</accession>
<keyword evidence="2" id="KW-1185">Reference proteome</keyword>
<dbReference type="Proteomes" id="UP000272908">
    <property type="component" value="Unassembled WGS sequence"/>
</dbReference>
<reference evidence="2" key="1">
    <citation type="submission" date="2018-08" db="EMBL/GenBank/DDBJ databases">
        <authorList>
            <person name="Rodrigo-Torres L."/>
            <person name="Arahal R. D."/>
            <person name="Lucena T."/>
        </authorList>
    </citation>
    <scope>NUCLEOTIDE SEQUENCE [LARGE SCALE GENOMIC DNA]</scope>
    <source>
        <strain evidence="2">CECT 7235</strain>
    </source>
</reference>
<dbReference type="RefSeq" id="WP_121094671.1">
    <property type="nucleotide sequence ID" value="NZ_UIHC01000014.1"/>
</dbReference>
<evidence type="ECO:0000313" key="1">
    <source>
        <dbReference type="EMBL" id="SUZ31998.1"/>
    </source>
</evidence>
<evidence type="ECO:0008006" key="3">
    <source>
        <dbReference type="Google" id="ProtNLM"/>
    </source>
</evidence>
<name>A0A3B0MEC2_9RHOB</name>
<proteinExistence type="predicted"/>
<sequence>MAKANAVSDKIPAVGNPPFLYGSFSAIWVYLKVPIATLNQILAKQSNALAAFPFDDLAEGGQDYGLMNINFMSYSSDSGVNDPQSYADILKPITYADPAPASMGIEPTHECEINIVSYATAKTAQTPFGLTSSQFIQGRDHTKTLGNYRLWVPCDDRIAVYWGMHNFGENKVMTYPFIYQNPAPNNPGRTSWEFTIPAPVAEPATSALFSLSVDDLVGGPGVVGSNQSEIIDFSLYPHAATNPASQRLVASRRNVFGQFACMTLESAKTAGVAFPDCTVKLGNSPHPMVADLATMLGGSGLFRPAGMMTYHSAPAVAESALYYADI</sequence>
<dbReference type="AlphaFoldDB" id="A0A3B0MEC2"/>
<protein>
    <recommendedName>
        <fullName evidence="3">Acetoacetate decarboxylase</fullName>
    </recommendedName>
</protein>
<organism evidence="1 2">
    <name type="scientific">Roseinatronobacter ekhonensis</name>
    <dbReference type="NCBI Taxonomy" id="254356"/>
    <lineage>
        <taxon>Bacteria</taxon>
        <taxon>Pseudomonadati</taxon>
        <taxon>Pseudomonadota</taxon>
        <taxon>Alphaproteobacteria</taxon>
        <taxon>Rhodobacterales</taxon>
        <taxon>Paracoccaceae</taxon>
        <taxon>Roseinatronobacter</taxon>
    </lineage>
</organism>
<dbReference type="OrthoDB" id="1633687at2"/>